<reference evidence="2 3" key="1">
    <citation type="submission" date="2019-08" db="EMBL/GenBank/DDBJ databases">
        <title>Whole genome of Aphis craccivora.</title>
        <authorList>
            <person name="Voronova N.V."/>
            <person name="Shulinski R.S."/>
            <person name="Bandarenka Y.V."/>
            <person name="Zhorov D.G."/>
            <person name="Warner D."/>
        </authorList>
    </citation>
    <scope>NUCLEOTIDE SEQUENCE [LARGE SCALE GENOMIC DNA]</scope>
    <source>
        <strain evidence="2">180601</strain>
        <tissue evidence="2">Whole Body</tissue>
    </source>
</reference>
<accession>A0A6G0W1W1</accession>
<dbReference type="AlphaFoldDB" id="A0A6G0W1W1"/>
<evidence type="ECO:0000259" key="1">
    <source>
        <dbReference type="Pfam" id="PF10551"/>
    </source>
</evidence>
<evidence type="ECO:0000313" key="2">
    <source>
        <dbReference type="EMBL" id="KAF0719629.1"/>
    </source>
</evidence>
<feature type="domain" description="MULE transposase" evidence="1">
    <location>
        <begin position="3"/>
        <end position="54"/>
    </location>
</feature>
<comment type="caution">
    <text evidence="2">The sequence shown here is derived from an EMBL/GenBank/DDBJ whole genome shotgun (WGS) entry which is preliminary data.</text>
</comment>
<dbReference type="EMBL" id="VUJU01009533">
    <property type="protein sequence ID" value="KAF0719629.1"/>
    <property type="molecule type" value="Genomic_DNA"/>
</dbReference>
<name>A0A6G0W1W1_APHCR</name>
<gene>
    <name evidence="2" type="ORF">FWK35_00028635</name>
</gene>
<protein>
    <submittedName>
        <fullName evidence="2">MULE domain-containing protein</fullName>
    </submittedName>
</protein>
<dbReference type="OrthoDB" id="10011685at2759"/>
<dbReference type="Proteomes" id="UP000478052">
    <property type="component" value="Unassembled WGS sequence"/>
</dbReference>
<organism evidence="2 3">
    <name type="scientific">Aphis craccivora</name>
    <name type="common">Cowpea aphid</name>
    <dbReference type="NCBI Taxonomy" id="307492"/>
    <lineage>
        <taxon>Eukaryota</taxon>
        <taxon>Metazoa</taxon>
        <taxon>Ecdysozoa</taxon>
        <taxon>Arthropoda</taxon>
        <taxon>Hexapoda</taxon>
        <taxon>Insecta</taxon>
        <taxon>Pterygota</taxon>
        <taxon>Neoptera</taxon>
        <taxon>Paraneoptera</taxon>
        <taxon>Hemiptera</taxon>
        <taxon>Sternorrhyncha</taxon>
        <taxon>Aphidomorpha</taxon>
        <taxon>Aphidoidea</taxon>
        <taxon>Aphididae</taxon>
        <taxon>Aphidini</taxon>
        <taxon>Aphis</taxon>
        <taxon>Aphis</taxon>
    </lineage>
</organism>
<evidence type="ECO:0000313" key="3">
    <source>
        <dbReference type="Proteomes" id="UP000478052"/>
    </source>
</evidence>
<dbReference type="Pfam" id="PF10551">
    <property type="entry name" value="MULE"/>
    <property type="match status" value="1"/>
</dbReference>
<sequence>MESTYCRLFEALKSMKPKLNPDTIMIDFEKAVMSAILKTFPVTKIRGCFFHFTQSVWRHVQQAGLHLLFK</sequence>
<proteinExistence type="predicted"/>
<keyword evidence="3" id="KW-1185">Reference proteome</keyword>
<dbReference type="InterPro" id="IPR018289">
    <property type="entry name" value="MULE_transposase_dom"/>
</dbReference>